<organism evidence="5">
    <name type="scientific">Aegilops tauschii</name>
    <name type="common">Tausch's goatgrass</name>
    <name type="synonym">Aegilops squarrosa</name>
    <dbReference type="NCBI Taxonomy" id="37682"/>
    <lineage>
        <taxon>Eukaryota</taxon>
        <taxon>Viridiplantae</taxon>
        <taxon>Streptophyta</taxon>
        <taxon>Embryophyta</taxon>
        <taxon>Tracheophyta</taxon>
        <taxon>Spermatophyta</taxon>
        <taxon>Magnoliopsida</taxon>
        <taxon>Liliopsida</taxon>
        <taxon>Poales</taxon>
        <taxon>Poaceae</taxon>
        <taxon>BOP clade</taxon>
        <taxon>Pooideae</taxon>
        <taxon>Triticodae</taxon>
        <taxon>Triticeae</taxon>
        <taxon>Triticinae</taxon>
        <taxon>Aegilops</taxon>
    </lineage>
</organism>
<dbReference type="InterPro" id="IPR045246">
    <property type="entry name" value="Piwi_ago-like"/>
</dbReference>
<dbReference type="InterPro" id="IPR003100">
    <property type="entry name" value="PAZ_dom"/>
</dbReference>
<dbReference type="FunFam" id="3.30.420.10:FF:000013">
    <property type="entry name" value="protein argonaute 10-like"/>
    <property type="match status" value="1"/>
</dbReference>
<dbReference type="InterPro" id="IPR036397">
    <property type="entry name" value="RNaseH_sf"/>
</dbReference>
<dbReference type="InterPro" id="IPR012337">
    <property type="entry name" value="RNaseH-like_sf"/>
</dbReference>
<dbReference type="SMART" id="SM00950">
    <property type="entry name" value="Piwi"/>
    <property type="match status" value="1"/>
</dbReference>
<dbReference type="Gene3D" id="2.170.260.10">
    <property type="entry name" value="paz domain"/>
    <property type="match status" value="1"/>
</dbReference>
<evidence type="ECO:0000313" key="5">
    <source>
        <dbReference type="EnsemblPlants" id="EMT32174"/>
    </source>
</evidence>
<dbReference type="InterPro" id="IPR032473">
    <property type="entry name" value="Argonaute_Mid_dom"/>
</dbReference>
<dbReference type="CDD" id="cd04657">
    <property type="entry name" value="Piwi_ago-like"/>
    <property type="match status" value="1"/>
</dbReference>
<evidence type="ECO:0000259" key="3">
    <source>
        <dbReference type="PROSITE" id="PS50821"/>
    </source>
</evidence>
<evidence type="ECO:0000259" key="4">
    <source>
        <dbReference type="PROSITE" id="PS50822"/>
    </source>
</evidence>
<dbReference type="EnsemblPlants" id="EMT32174">
    <property type="protein sequence ID" value="EMT32174"/>
    <property type="gene ID" value="F775_28644"/>
</dbReference>
<dbReference type="Pfam" id="PF16486">
    <property type="entry name" value="ArgoN"/>
    <property type="match status" value="1"/>
</dbReference>
<dbReference type="SUPFAM" id="SSF53098">
    <property type="entry name" value="Ribonuclease H-like"/>
    <property type="match status" value="1"/>
</dbReference>
<dbReference type="InterPro" id="IPR036085">
    <property type="entry name" value="PAZ_dom_sf"/>
</dbReference>
<comment type="similarity">
    <text evidence="1">Belongs to the argonaute family. Ago subfamily.</text>
</comment>
<dbReference type="Gene3D" id="3.30.420.10">
    <property type="entry name" value="Ribonuclease H-like superfamily/Ribonuclease H"/>
    <property type="match status" value="1"/>
</dbReference>
<dbReference type="AlphaFoldDB" id="M8CCQ7"/>
<sequence>MSDTRVAITPEPKTRRINRVLMTELTSKHRASSLGGLLVAYDGSKSLYTAGELPFQVMDFSIKLGKPPRETYIINAILQTYIGDAICSGVSESNADPNRPLSDRDRLKLKKALRGIRVETTHQEGKRSAYKITGITSVPLIQLNFPLDDGNQMTVVQYFWGRYKYRLRFTSWPCLQSGNDSRPIYLPMEVCTIIEGQRFTRKLNEKQVTGILRATCERPRDREKSILKMVEHNNYSADKLAQEFGIDVTDKMLKYHESGKDKACAPSVGQWNMIGKKMINGGNVQRWTCLNFSRLHIDGVKRFCGDLVKMCNAIGMVFNPMPVVEILSASANNIEGALKHAHQSAHNLQLLIVILPDVTGHYGKVKKVCETDLGIVSQCLKPDKVERANKQYFENVALKVNVKVGGRNTALQQALTRQIPLVTDLPTIFFGADVTHPAAGDDSSPSIAAVVASMDWPEITKYKAVVSAQLPRQEIIQDLYCTGTDPEKGTPVHSGMMRELLVSFFQKTKHKPSRIIFYRDGVSEGQFAQVLMYEMDAIRKACASLQEDYQPPVTFVVVQKRHHTRLFPEVHGKETDKSGNILPGTVVDTNICHPTEFDFYLCSHAGIQGTSRPTHYHVLFDENRFTADGLQLLTNNLCYTYARCTRSVSVVPPAYYAHLAAFRARYYDEPLEGWDSASIVSGGTRESAATGTGAAGPPVTFRRLPRIRDNVKDVMFYC</sequence>
<feature type="domain" description="PAZ" evidence="3">
    <location>
        <begin position="88"/>
        <end position="195"/>
    </location>
</feature>
<dbReference type="CDD" id="cd02846">
    <property type="entry name" value="PAZ_argonaute_like"/>
    <property type="match status" value="1"/>
</dbReference>
<accession>M8CCQ7</accession>
<dbReference type="FunFam" id="3.40.50.2300:FF:000110">
    <property type="entry name" value="Argonaute 10"/>
    <property type="match status" value="1"/>
</dbReference>
<name>M8CCQ7_AEGTA</name>
<evidence type="ECO:0000256" key="2">
    <source>
        <dbReference type="ARBA" id="ARBA00023158"/>
    </source>
</evidence>
<dbReference type="SUPFAM" id="SSF101690">
    <property type="entry name" value="PAZ domain"/>
    <property type="match status" value="1"/>
</dbReference>
<reference evidence="5" key="1">
    <citation type="submission" date="2015-06" db="UniProtKB">
        <authorList>
            <consortium name="EnsemblPlants"/>
        </authorList>
    </citation>
    <scope>IDENTIFICATION</scope>
</reference>
<dbReference type="PROSITE" id="PS50821">
    <property type="entry name" value="PAZ"/>
    <property type="match status" value="1"/>
</dbReference>
<proteinExistence type="inferred from homology"/>
<protein>
    <submittedName>
        <fullName evidence="5">Protein argonaute MEL1</fullName>
    </submittedName>
</protein>
<evidence type="ECO:0000256" key="1">
    <source>
        <dbReference type="ARBA" id="ARBA00008201"/>
    </source>
</evidence>
<dbReference type="GO" id="GO:0031047">
    <property type="term" value="P:regulatory ncRNA-mediated gene silencing"/>
    <property type="evidence" value="ECO:0007669"/>
    <property type="project" value="UniProtKB-KW"/>
</dbReference>
<keyword evidence="2" id="KW-0943">RNA-mediated gene silencing</keyword>
<dbReference type="InterPro" id="IPR032474">
    <property type="entry name" value="Argonaute_N"/>
</dbReference>
<dbReference type="PROSITE" id="PS50822">
    <property type="entry name" value="PIWI"/>
    <property type="match status" value="1"/>
</dbReference>
<dbReference type="ExpressionAtlas" id="M8CCQ7">
    <property type="expression patterns" value="baseline"/>
</dbReference>
<dbReference type="Pfam" id="PF16487">
    <property type="entry name" value="ArgoMid"/>
    <property type="match status" value="1"/>
</dbReference>
<dbReference type="Gene3D" id="3.40.50.2300">
    <property type="match status" value="1"/>
</dbReference>
<dbReference type="InterPro" id="IPR003165">
    <property type="entry name" value="Piwi"/>
</dbReference>
<dbReference type="PANTHER" id="PTHR22891">
    <property type="entry name" value="EUKARYOTIC TRANSLATION INITIATION FACTOR 2C"/>
    <property type="match status" value="1"/>
</dbReference>
<dbReference type="Pfam" id="PF02170">
    <property type="entry name" value="PAZ"/>
    <property type="match status" value="1"/>
</dbReference>
<feature type="domain" description="Piwi" evidence="4">
    <location>
        <begin position="350"/>
        <end position="669"/>
    </location>
</feature>
<dbReference type="SMART" id="SM00949">
    <property type="entry name" value="PAZ"/>
    <property type="match status" value="1"/>
</dbReference>
<dbReference type="Pfam" id="PF02171">
    <property type="entry name" value="Piwi"/>
    <property type="match status" value="1"/>
</dbReference>
<dbReference type="GO" id="GO:0003723">
    <property type="term" value="F:RNA binding"/>
    <property type="evidence" value="ECO:0007669"/>
    <property type="project" value="InterPro"/>
</dbReference>